<evidence type="ECO:0000256" key="2">
    <source>
        <dbReference type="SAM" id="SignalP"/>
    </source>
</evidence>
<dbReference type="Proteomes" id="UP000708208">
    <property type="component" value="Unassembled WGS sequence"/>
</dbReference>
<gene>
    <name evidence="3" type="ORF">AFUS01_LOCUS28238</name>
</gene>
<dbReference type="AlphaFoldDB" id="A0A8J2KQE0"/>
<evidence type="ECO:0000313" key="4">
    <source>
        <dbReference type="Proteomes" id="UP000708208"/>
    </source>
</evidence>
<feature type="chain" id="PRO_5035257630" description="Sulfakinin" evidence="2">
    <location>
        <begin position="24"/>
        <end position="106"/>
    </location>
</feature>
<keyword evidence="2" id="KW-0732">Signal</keyword>
<accession>A0A8J2KQE0</accession>
<proteinExistence type="predicted"/>
<comment type="caution">
    <text evidence="3">The sequence shown here is derived from an EMBL/GenBank/DDBJ whole genome shotgun (WGS) entry which is preliminary data.</text>
</comment>
<dbReference type="InterPro" id="IPR013259">
    <property type="entry name" value="Sulfakinin"/>
</dbReference>
<keyword evidence="4" id="KW-1185">Reference proteome</keyword>
<dbReference type="OrthoDB" id="6360815at2759"/>
<evidence type="ECO:0000313" key="3">
    <source>
        <dbReference type="EMBL" id="CAG7817686.1"/>
    </source>
</evidence>
<feature type="region of interest" description="Disordered" evidence="1">
    <location>
        <begin position="83"/>
        <end position="106"/>
    </location>
</feature>
<feature type="compositionally biased region" description="Basic and acidic residues" evidence="1">
    <location>
        <begin position="92"/>
        <end position="106"/>
    </location>
</feature>
<reference evidence="3" key="1">
    <citation type="submission" date="2021-06" db="EMBL/GenBank/DDBJ databases">
        <authorList>
            <person name="Hodson N. C."/>
            <person name="Mongue J. A."/>
            <person name="Jaron S. K."/>
        </authorList>
    </citation>
    <scope>NUCLEOTIDE SEQUENCE</scope>
</reference>
<name>A0A8J2KQE0_9HEXA</name>
<feature type="signal peptide" evidence="2">
    <location>
        <begin position="1"/>
        <end position="23"/>
    </location>
</feature>
<dbReference type="Pfam" id="PF08257">
    <property type="entry name" value="Sulfakinin"/>
    <property type="match status" value="2"/>
</dbReference>
<organism evidence="3 4">
    <name type="scientific">Allacma fusca</name>
    <dbReference type="NCBI Taxonomy" id="39272"/>
    <lineage>
        <taxon>Eukaryota</taxon>
        <taxon>Metazoa</taxon>
        <taxon>Ecdysozoa</taxon>
        <taxon>Arthropoda</taxon>
        <taxon>Hexapoda</taxon>
        <taxon>Collembola</taxon>
        <taxon>Symphypleona</taxon>
        <taxon>Sminthuridae</taxon>
        <taxon>Allacma</taxon>
    </lineage>
</organism>
<evidence type="ECO:0000256" key="1">
    <source>
        <dbReference type="SAM" id="MobiDB-lite"/>
    </source>
</evidence>
<sequence length="106" mass="12111">MRNVTILVFALALFSMCLLRANCERSSTTNPVSGAKKIRPLNPSATRLYHLLRLGMTGGVDDEDLQSDDDNFIQKRQYDDYGHMRFGKRNPPGKEFDDYGHLRFGK</sequence>
<dbReference type="EMBL" id="CAJVCH010400885">
    <property type="protein sequence ID" value="CAG7817686.1"/>
    <property type="molecule type" value="Genomic_DNA"/>
</dbReference>
<evidence type="ECO:0008006" key="5">
    <source>
        <dbReference type="Google" id="ProtNLM"/>
    </source>
</evidence>
<protein>
    <recommendedName>
        <fullName evidence="5">Sulfakinin</fullName>
    </recommendedName>
</protein>